<accession>A0A7V3ZXX3</accession>
<dbReference type="AlphaFoldDB" id="A0A7V3ZXX3"/>
<comment type="subcellular location">
    <subcellularLocation>
        <location evidence="1">Membrane</location>
        <topology evidence="1">Multi-pass membrane protein</topology>
    </subcellularLocation>
</comment>
<protein>
    <submittedName>
        <fullName evidence="7">O-antigen ligase domain-containing protein</fullName>
    </submittedName>
</protein>
<feature type="transmembrane region" description="Helical" evidence="5">
    <location>
        <begin position="316"/>
        <end position="344"/>
    </location>
</feature>
<name>A0A7V3ZXX3_UNCW3</name>
<keyword evidence="3 5" id="KW-1133">Transmembrane helix</keyword>
<keyword evidence="4 5" id="KW-0472">Membrane</keyword>
<feature type="transmembrane region" description="Helical" evidence="5">
    <location>
        <begin position="218"/>
        <end position="237"/>
    </location>
</feature>
<evidence type="ECO:0000259" key="6">
    <source>
        <dbReference type="Pfam" id="PF04932"/>
    </source>
</evidence>
<evidence type="ECO:0000256" key="2">
    <source>
        <dbReference type="ARBA" id="ARBA00022692"/>
    </source>
</evidence>
<dbReference type="GO" id="GO:0016020">
    <property type="term" value="C:membrane"/>
    <property type="evidence" value="ECO:0007669"/>
    <property type="project" value="UniProtKB-SubCell"/>
</dbReference>
<organism evidence="7">
    <name type="scientific">candidate division WOR-3 bacterium</name>
    <dbReference type="NCBI Taxonomy" id="2052148"/>
    <lineage>
        <taxon>Bacteria</taxon>
        <taxon>Bacteria division WOR-3</taxon>
    </lineage>
</organism>
<feature type="transmembrane region" description="Helical" evidence="5">
    <location>
        <begin position="196"/>
        <end position="212"/>
    </location>
</feature>
<evidence type="ECO:0000256" key="5">
    <source>
        <dbReference type="SAM" id="Phobius"/>
    </source>
</evidence>
<dbReference type="Pfam" id="PF04932">
    <property type="entry name" value="Wzy_C"/>
    <property type="match status" value="1"/>
</dbReference>
<feature type="transmembrane region" description="Helical" evidence="5">
    <location>
        <begin position="33"/>
        <end position="53"/>
    </location>
</feature>
<feature type="transmembrane region" description="Helical" evidence="5">
    <location>
        <begin position="244"/>
        <end position="263"/>
    </location>
</feature>
<keyword evidence="2 5" id="KW-0812">Transmembrane</keyword>
<evidence type="ECO:0000256" key="4">
    <source>
        <dbReference type="ARBA" id="ARBA00023136"/>
    </source>
</evidence>
<gene>
    <name evidence="7" type="ORF">ENU66_05140</name>
</gene>
<feature type="transmembrane region" description="Helical" evidence="5">
    <location>
        <begin position="382"/>
        <end position="403"/>
    </location>
</feature>
<feature type="transmembrane region" description="Helical" evidence="5">
    <location>
        <begin position="73"/>
        <end position="90"/>
    </location>
</feature>
<evidence type="ECO:0000256" key="1">
    <source>
        <dbReference type="ARBA" id="ARBA00004141"/>
    </source>
</evidence>
<dbReference type="GO" id="GO:0016874">
    <property type="term" value="F:ligase activity"/>
    <property type="evidence" value="ECO:0007669"/>
    <property type="project" value="UniProtKB-KW"/>
</dbReference>
<sequence>MNSFVFLWGLIWGGMYSGPYKWAGGFYNIFDRIHAVRAFLPILGFVLGVLYYFKLRYNNYNKEIPAYNRSGPFLLLLFYGLVGLVFFFLSPMPLEALYWAIAFLAPFTVVYCAFLAKNAYSSLKKVFEINFYLMVFFSLVIFFGPIKDIVLGAPNPRVYELPFSLGTQTANGVGRFGIVAAIVSLIRLWQKGIKKGFWYFMIFLISITNVIYSESRSALYGGLIALAFAGFLTGAFYGKKWRLLFYLPPVFYFFYLSAFKWRAGGEAEGLFNLSGREYTWGRVIETVMISPLTGFGFHADRLLLEGEHVHNAFLHAFIQAGFLGLIFFVASFFLTLIIIARVLLKYQRVYKGVKKVDNTFLEAIGVLVFLMARAFVESTSAFYGIDLLLFLPALAIVQNYKLFMEVQENESQKGASSGNRGGYRRF</sequence>
<feature type="domain" description="O-antigen ligase-related" evidence="6">
    <location>
        <begin position="202"/>
        <end position="329"/>
    </location>
</feature>
<dbReference type="InterPro" id="IPR007016">
    <property type="entry name" value="O-antigen_ligase-rel_domated"/>
</dbReference>
<proteinExistence type="predicted"/>
<feature type="transmembrane region" description="Helical" evidence="5">
    <location>
        <begin position="172"/>
        <end position="189"/>
    </location>
</feature>
<evidence type="ECO:0000313" key="7">
    <source>
        <dbReference type="EMBL" id="HGL17692.1"/>
    </source>
</evidence>
<feature type="transmembrane region" description="Helical" evidence="5">
    <location>
        <begin position="356"/>
        <end position="376"/>
    </location>
</feature>
<comment type="caution">
    <text evidence="7">The sequence shown here is derived from an EMBL/GenBank/DDBJ whole genome shotgun (WGS) entry which is preliminary data.</text>
</comment>
<keyword evidence="7" id="KW-0436">Ligase</keyword>
<feature type="transmembrane region" description="Helical" evidence="5">
    <location>
        <begin position="96"/>
        <end position="117"/>
    </location>
</feature>
<reference evidence="7" key="1">
    <citation type="journal article" date="2020" name="mSystems">
        <title>Genome- and Community-Level Interaction Insights into Carbon Utilization and Element Cycling Functions of Hydrothermarchaeota in Hydrothermal Sediment.</title>
        <authorList>
            <person name="Zhou Z."/>
            <person name="Liu Y."/>
            <person name="Xu W."/>
            <person name="Pan J."/>
            <person name="Luo Z.H."/>
            <person name="Li M."/>
        </authorList>
    </citation>
    <scope>NUCLEOTIDE SEQUENCE [LARGE SCALE GENOMIC DNA]</scope>
    <source>
        <strain evidence="7">SpSt-69</strain>
    </source>
</reference>
<feature type="transmembrane region" description="Helical" evidence="5">
    <location>
        <begin position="129"/>
        <end position="152"/>
    </location>
</feature>
<evidence type="ECO:0000256" key="3">
    <source>
        <dbReference type="ARBA" id="ARBA00022989"/>
    </source>
</evidence>
<dbReference type="EMBL" id="DTDJ01000033">
    <property type="protein sequence ID" value="HGL17692.1"/>
    <property type="molecule type" value="Genomic_DNA"/>
</dbReference>